<dbReference type="AlphaFoldDB" id="A0A399R7D2"/>
<evidence type="ECO:0000313" key="3">
    <source>
        <dbReference type="Proteomes" id="UP000266385"/>
    </source>
</evidence>
<accession>A0A399R7D2</accession>
<dbReference type="Proteomes" id="UP000266385">
    <property type="component" value="Unassembled WGS sequence"/>
</dbReference>
<dbReference type="InterPro" id="IPR049449">
    <property type="entry name" value="TesB_ACOT8-like_N"/>
</dbReference>
<dbReference type="SUPFAM" id="SSF54637">
    <property type="entry name" value="Thioesterase/thiol ester dehydrase-isomerase"/>
    <property type="match status" value="1"/>
</dbReference>
<dbReference type="InterPro" id="IPR029069">
    <property type="entry name" value="HotDog_dom_sf"/>
</dbReference>
<dbReference type="Gene3D" id="3.10.129.10">
    <property type="entry name" value="Hotdog Thioesterase"/>
    <property type="match status" value="1"/>
</dbReference>
<organism evidence="2 3">
    <name type="scientific">Henriciella mobilis</name>
    <dbReference type="NCBI Taxonomy" id="2305467"/>
    <lineage>
        <taxon>Bacteria</taxon>
        <taxon>Pseudomonadati</taxon>
        <taxon>Pseudomonadota</taxon>
        <taxon>Alphaproteobacteria</taxon>
        <taxon>Hyphomonadales</taxon>
        <taxon>Hyphomonadaceae</taxon>
        <taxon>Henriciella</taxon>
    </lineage>
</organism>
<evidence type="ECO:0000313" key="2">
    <source>
        <dbReference type="EMBL" id="RIJ26663.1"/>
    </source>
</evidence>
<name>A0A399R7D2_9PROT</name>
<proteinExistence type="predicted"/>
<evidence type="ECO:0000259" key="1">
    <source>
        <dbReference type="Pfam" id="PF13622"/>
    </source>
</evidence>
<reference evidence="2 3" key="1">
    <citation type="submission" date="2018-08" db="EMBL/GenBank/DDBJ databases">
        <title>Henriciella mobilis sp. nov., isolated from seawater.</title>
        <authorList>
            <person name="Cheng H."/>
            <person name="Wu Y.-H."/>
            <person name="Xu X.-W."/>
            <person name="Guo L.-L."/>
        </authorList>
    </citation>
    <scope>NUCLEOTIDE SEQUENCE [LARGE SCALE GENOMIC DNA]</scope>
    <source>
        <strain evidence="2 3">JN25</strain>
    </source>
</reference>
<gene>
    <name evidence="2" type="ORF">D1223_17075</name>
</gene>
<keyword evidence="3" id="KW-1185">Reference proteome</keyword>
<protein>
    <recommendedName>
        <fullName evidence="1">Acyl-CoA thioesterase-like N-terminal HotDog domain-containing protein</fullName>
    </recommendedName>
</protein>
<comment type="caution">
    <text evidence="2">The sequence shown here is derived from an EMBL/GenBank/DDBJ whole genome shotgun (WGS) entry which is preliminary data.</text>
</comment>
<dbReference type="EMBL" id="QWFX01000016">
    <property type="protein sequence ID" value="RIJ26663.1"/>
    <property type="molecule type" value="Genomic_DNA"/>
</dbReference>
<dbReference type="Pfam" id="PF13622">
    <property type="entry name" value="4HBT_3"/>
    <property type="match status" value="1"/>
</dbReference>
<dbReference type="OrthoDB" id="7631785at2"/>
<feature type="domain" description="Acyl-CoA thioesterase-like N-terminal HotDog" evidence="1">
    <location>
        <begin position="34"/>
        <end position="108"/>
    </location>
</feature>
<sequence>MTDTAAPASIFPAINYASPGNGTATLPDASDELLAALMVQGLRSLANSIAGDRAAHTVSVSLDMTGAAFLGGEVAIQTEVDRQTRTLAFMNGSLSCGGKVLLKATAIFRLADKA</sequence>
<dbReference type="RefSeq" id="WP_119377557.1">
    <property type="nucleotide sequence ID" value="NZ_QWFX01000016.1"/>
</dbReference>